<comment type="caution">
    <text evidence="1">The sequence shown here is derived from an EMBL/GenBank/DDBJ whole genome shotgun (WGS) entry which is preliminary data.</text>
</comment>
<name>A0AAW0CXU2_9AGAR</name>
<reference evidence="1 2" key="1">
    <citation type="journal article" date="2024" name="J Genomics">
        <title>Draft genome sequencing and assembly of Favolaschia claudopus CIRM-BRFM 2984 isolated from oak limbs.</title>
        <authorList>
            <person name="Navarro D."/>
            <person name="Drula E."/>
            <person name="Chaduli D."/>
            <person name="Cazenave R."/>
            <person name="Ahrendt S."/>
            <person name="Wang J."/>
            <person name="Lipzen A."/>
            <person name="Daum C."/>
            <person name="Barry K."/>
            <person name="Grigoriev I.V."/>
            <person name="Favel A."/>
            <person name="Rosso M.N."/>
            <person name="Martin F."/>
        </authorList>
    </citation>
    <scope>NUCLEOTIDE SEQUENCE [LARGE SCALE GENOMIC DNA]</scope>
    <source>
        <strain evidence="1 2">CIRM-BRFM 2984</strain>
    </source>
</reference>
<dbReference type="Proteomes" id="UP001362999">
    <property type="component" value="Unassembled WGS sequence"/>
</dbReference>
<evidence type="ECO:0000313" key="1">
    <source>
        <dbReference type="EMBL" id="KAK7043467.1"/>
    </source>
</evidence>
<protein>
    <submittedName>
        <fullName evidence="1">Uncharacterized protein</fullName>
    </submittedName>
</protein>
<accession>A0AAW0CXU2</accession>
<organism evidence="1 2">
    <name type="scientific">Favolaschia claudopus</name>
    <dbReference type="NCBI Taxonomy" id="2862362"/>
    <lineage>
        <taxon>Eukaryota</taxon>
        <taxon>Fungi</taxon>
        <taxon>Dikarya</taxon>
        <taxon>Basidiomycota</taxon>
        <taxon>Agaricomycotina</taxon>
        <taxon>Agaricomycetes</taxon>
        <taxon>Agaricomycetidae</taxon>
        <taxon>Agaricales</taxon>
        <taxon>Marasmiineae</taxon>
        <taxon>Mycenaceae</taxon>
        <taxon>Favolaschia</taxon>
    </lineage>
</organism>
<gene>
    <name evidence="1" type="ORF">R3P38DRAFT_3177876</name>
</gene>
<proteinExistence type="predicted"/>
<evidence type="ECO:0000313" key="2">
    <source>
        <dbReference type="Proteomes" id="UP001362999"/>
    </source>
</evidence>
<keyword evidence="2" id="KW-1185">Reference proteome</keyword>
<dbReference type="AlphaFoldDB" id="A0AAW0CXU2"/>
<dbReference type="EMBL" id="JAWWNJ010000012">
    <property type="protein sequence ID" value="KAK7043467.1"/>
    <property type="molecule type" value="Genomic_DNA"/>
</dbReference>
<sequence length="199" mass="22074">MSALFFGNHPPPALFALLGASQIFPSVPENVLLGLYPRHLPIASHPSRPSQLAHQQLKPVPALFLGTPVTSHLQHPKTRPAHFSESSAYFPPFLRPLPVGSTRKRAARPFLGNFRVFPTLPHPSPSLRLAARSLAAPENAPPLFLGILRILPTLRVPRDWPHVSSQQVKMPALLPIDTRHSCPFFPHVQWFEMLSSTSK</sequence>